<dbReference type="AlphaFoldDB" id="A0A8H7UKH0"/>
<name>A0A8H7UKH0_9FUNG</name>
<sequence length="150" mass="17213">MSITSLKNQHQGSGRKLSNAFSKLNLTKRTLSTQMEQQPASPTSSLSSVASTEPASPKRRVSFADAPPKVHYFDRADHEEECVIFDARLDDEKNCPWKYYLKEEKKGFKGTLKAMLGMNSKKCINEDDEEWEEYQPSNVWRHDATTVFMF</sequence>
<feature type="compositionally biased region" description="Low complexity" evidence="1">
    <location>
        <begin position="39"/>
        <end position="55"/>
    </location>
</feature>
<evidence type="ECO:0000313" key="2">
    <source>
        <dbReference type="EMBL" id="KAG2183113.1"/>
    </source>
</evidence>
<dbReference type="EMBL" id="JAEPRA010000007">
    <property type="protein sequence ID" value="KAG2183113.1"/>
    <property type="molecule type" value="Genomic_DNA"/>
</dbReference>
<dbReference type="OrthoDB" id="2373721at2759"/>
<evidence type="ECO:0000313" key="3">
    <source>
        <dbReference type="Proteomes" id="UP000612746"/>
    </source>
</evidence>
<gene>
    <name evidence="2" type="ORF">INT44_006094</name>
</gene>
<accession>A0A8H7UKH0</accession>
<proteinExistence type="predicted"/>
<dbReference type="Proteomes" id="UP000612746">
    <property type="component" value="Unassembled WGS sequence"/>
</dbReference>
<evidence type="ECO:0000256" key="1">
    <source>
        <dbReference type="SAM" id="MobiDB-lite"/>
    </source>
</evidence>
<protein>
    <submittedName>
        <fullName evidence="2">Uncharacterized protein</fullName>
    </submittedName>
</protein>
<organism evidence="2 3">
    <name type="scientific">Umbelopsis vinacea</name>
    <dbReference type="NCBI Taxonomy" id="44442"/>
    <lineage>
        <taxon>Eukaryota</taxon>
        <taxon>Fungi</taxon>
        <taxon>Fungi incertae sedis</taxon>
        <taxon>Mucoromycota</taxon>
        <taxon>Mucoromycotina</taxon>
        <taxon>Umbelopsidomycetes</taxon>
        <taxon>Umbelopsidales</taxon>
        <taxon>Umbelopsidaceae</taxon>
        <taxon>Umbelopsis</taxon>
    </lineage>
</organism>
<feature type="compositionally biased region" description="Polar residues" evidence="1">
    <location>
        <begin position="28"/>
        <end position="38"/>
    </location>
</feature>
<keyword evidence="3" id="KW-1185">Reference proteome</keyword>
<comment type="caution">
    <text evidence="2">The sequence shown here is derived from an EMBL/GenBank/DDBJ whole genome shotgun (WGS) entry which is preliminary data.</text>
</comment>
<feature type="region of interest" description="Disordered" evidence="1">
    <location>
        <begin position="28"/>
        <end position="63"/>
    </location>
</feature>
<reference evidence="2" key="1">
    <citation type="submission" date="2020-12" db="EMBL/GenBank/DDBJ databases">
        <title>Metabolic potential, ecology and presence of endohyphal bacteria is reflected in genomic diversity of Mucoromycotina.</title>
        <authorList>
            <person name="Muszewska A."/>
            <person name="Okrasinska A."/>
            <person name="Steczkiewicz K."/>
            <person name="Drgas O."/>
            <person name="Orlowska M."/>
            <person name="Perlinska-Lenart U."/>
            <person name="Aleksandrzak-Piekarczyk T."/>
            <person name="Szatraj K."/>
            <person name="Zielenkiewicz U."/>
            <person name="Pilsyk S."/>
            <person name="Malc E."/>
            <person name="Mieczkowski P."/>
            <person name="Kruszewska J.S."/>
            <person name="Biernat P."/>
            <person name="Pawlowska J."/>
        </authorList>
    </citation>
    <scope>NUCLEOTIDE SEQUENCE</scope>
    <source>
        <strain evidence="2">WA0000051536</strain>
    </source>
</reference>